<organism evidence="3 4">
    <name type="scientific">Mixia osmundae (strain CBS 9802 / IAM 14324 / JCM 22182 / KY 12970)</name>
    <dbReference type="NCBI Taxonomy" id="764103"/>
    <lineage>
        <taxon>Eukaryota</taxon>
        <taxon>Fungi</taxon>
        <taxon>Dikarya</taxon>
        <taxon>Basidiomycota</taxon>
        <taxon>Pucciniomycotina</taxon>
        <taxon>Mixiomycetes</taxon>
        <taxon>Mixiales</taxon>
        <taxon>Mixiaceae</taxon>
        <taxon>Mixia</taxon>
    </lineage>
</organism>
<reference evidence="3 4" key="2">
    <citation type="journal article" date="2012" name="Open Biol.">
        <title>Characteristics of nucleosomes and linker DNA regions on the genome of the basidiomycete Mixia osmundae revealed by mono- and dinucleosome mapping.</title>
        <authorList>
            <person name="Nishida H."/>
            <person name="Kondo S."/>
            <person name="Matsumoto T."/>
            <person name="Suzuki Y."/>
            <person name="Yoshikawa H."/>
            <person name="Taylor T.D."/>
            <person name="Sugiyama J."/>
        </authorList>
    </citation>
    <scope>NUCLEOTIDE SEQUENCE [LARGE SCALE GENOMIC DNA]</scope>
    <source>
        <strain evidence="4">CBS 9802 / IAM 14324 / JCM 22182 / KY 12970</strain>
    </source>
</reference>
<name>G7E5U9_MIXOS</name>
<feature type="compositionally biased region" description="Polar residues" evidence="1">
    <location>
        <begin position="434"/>
        <end position="448"/>
    </location>
</feature>
<feature type="domain" description="DUF2433" evidence="2">
    <location>
        <begin position="294"/>
        <end position="410"/>
    </location>
</feature>
<sequence length="669" mass="71502">MVSDDTRKPSTSETPESLSERLDFIDTARGRILCVADIRGKISQLNALAEEHRAKAIIHTGDFGFYEQSSLARIADKTLRHVIQYSNCISSPLRAQLLANNVAPSEQRQLLSSGDSQDPNKTHLSEFPLLLTGELVLKVPVYTVYGACEDVAVIEKIKAAPSAPISAAPVSTPKMAHPPSYSIPNLTILSESTTRVLDIGGLKLRLLGLGGAVISHKLFDNGEGPGTTAGAAGTMWTTILQIGELVDTAQRVYSQSETRLFISHASPGKEGLLAQLALVLRADFTVSASLHFRYGTSYNEFSVQQDQDAFRRKLLQSKDAFNEVWGRVRADVEAQIDDEQKPLLENALAVTNRVPQEPVPPGSASPDDFAYKNVWHFNLPDTTYGNLIFDLADGRVSTEMKSQGFHYLYRQNPPAPSTARPSLPSKGPSGPSPQATRAPSLAPSNEPSRSPAHRPQQHRDDHPHGRANGFNRNDRFSGNWNNSHSSNNERGPYNQPSGPMHRVGPKPADAPIKPPAVGPVATDSAAQRENSERPGSATGGRKTPNSNKPGKRPQGDRPERAQSEKPPASDVPAAATPTGETVPESSRPSRGGGRGHSRGGSAGGSRGGPTRGRGGNRPNEPREPREPRPPRENKPDAAKPQPGAASAPKAEAGDAKAASAKPAADANGA</sequence>
<feature type="compositionally biased region" description="Low complexity" evidence="1">
    <location>
        <begin position="642"/>
        <end position="669"/>
    </location>
</feature>
<dbReference type="Proteomes" id="UP000009131">
    <property type="component" value="Unassembled WGS sequence"/>
</dbReference>
<dbReference type="InterPro" id="IPR052743">
    <property type="entry name" value="Glutaminase_GtaA"/>
</dbReference>
<accession>G7E5U9</accession>
<feature type="compositionally biased region" description="Basic and acidic residues" evidence="1">
    <location>
        <begin position="619"/>
        <end position="637"/>
    </location>
</feature>
<keyword evidence="4" id="KW-1185">Reference proteome</keyword>
<dbReference type="InterPro" id="IPR018829">
    <property type="entry name" value="DUF2433"/>
</dbReference>
<dbReference type="AlphaFoldDB" id="G7E5U9"/>
<gene>
    <name evidence="3" type="primary">Mo04892</name>
    <name evidence="3" type="ORF">E5Q_04892</name>
</gene>
<dbReference type="HOGENOM" id="CLU_016583_2_0_1"/>
<proteinExistence type="predicted"/>
<comment type="caution">
    <text evidence="3">The sequence shown here is derived from an EMBL/GenBank/DDBJ whole genome shotgun (WGS) entry which is preliminary data.</text>
</comment>
<feature type="compositionally biased region" description="Low complexity" evidence="1">
    <location>
        <begin position="421"/>
        <end position="433"/>
    </location>
</feature>
<feature type="compositionally biased region" description="Low complexity" evidence="1">
    <location>
        <begin position="477"/>
        <end position="488"/>
    </location>
</feature>
<dbReference type="OrthoDB" id="3918848at2759"/>
<evidence type="ECO:0000259" key="2">
    <source>
        <dbReference type="Pfam" id="PF10360"/>
    </source>
</evidence>
<dbReference type="InParanoid" id="G7E5U9"/>
<feature type="compositionally biased region" description="Gly residues" evidence="1">
    <location>
        <begin position="590"/>
        <end position="615"/>
    </location>
</feature>
<feature type="compositionally biased region" description="Basic and acidic residues" evidence="1">
    <location>
        <begin position="553"/>
        <end position="563"/>
    </location>
</feature>
<dbReference type="PANTHER" id="PTHR31987">
    <property type="entry name" value="GLUTAMINASE A-RELATED"/>
    <property type="match status" value="1"/>
</dbReference>
<dbReference type="eggNOG" id="ENOG502QSJS">
    <property type="taxonomic scope" value="Eukaryota"/>
</dbReference>
<evidence type="ECO:0000256" key="1">
    <source>
        <dbReference type="SAM" id="MobiDB-lite"/>
    </source>
</evidence>
<dbReference type="PANTHER" id="PTHR31987:SF11">
    <property type="entry name" value="DUF2433 DOMAIN-CONTAINING PROTEIN"/>
    <property type="match status" value="1"/>
</dbReference>
<dbReference type="Pfam" id="PF10360">
    <property type="entry name" value="DUF2433"/>
    <property type="match status" value="1"/>
</dbReference>
<protein>
    <recommendedName>
        <fullName evidence="2">DUF2433 domain-containing protein</fullName>
    </recommendedName>
</protein>
<reference evidence="3 4" key="1">
    <citation type="journal article" date="2011" name="J. Gen. Appl. Microbiol.">
        <title>Draft genome sequencing of the enigmatic basidiomycete Mixia osmundae.</title>
        <authorList>
            <person name="Nishida H."/>
            <person name="Nagatsuka Y."/>
            <person name="Sugiyama J."/>
        </authorList>
    </citation>
    <scope>NUCLEOTIDE SEQUENCE [LARGE SCALE GENOMIC DNA]</scope>
    <source>
        <strain evidence="4">CBS 9802 / IAM 14324 / JCM 22182 / KY 12970</strain>
    </source>
</reference>
<evidence type="ECO:0000313" key="4">
    <source>
        <dbReference type="Proteomes" id="UP000009131"/>
    </source>
</evidence>
<dbReference type="STRING" id="764103.G7E5U9"/>
<evidence type="ECO:0000313" key="3">
    <source>
        <dbReference type="EMBL" id="GAA98209.1"/>
    </source>
</evidence>
<feature type="region of interest" description="Disordered" evidence="1">
    <location>
        <begin position="408"/>
        <end position="669"/>
    </location>
</feature>
<dbReference type="EMBL" id="BABT02000150">
    <property type="protein sequence ID" value="GAA98209.1"/>
    <property type="molecule type" value="Genomic_DNA"/>
</dbReference>